<evidence type="ECO:0000256" key="5">
    <source>
        <dbReference type="ARBA" id="ARBA00022989"/>
    </source>
</evidence>
<keyword evidence="4" id="KW-0732">Signal</keyword>
<reference evidence="9" key="1">
    <citation type="submission" date="2022-12" db="EMBL/GenBank/DDBJ databases">
        <title>Draft genome assemblies for two species of Escallonia (Escalloniales).</title>
        <authorList>
            <person name="Chanderbali A."/>
            <person name="Dervinis C."/>
            <person name="Anghel I."/>
            <person name="Soltis D."/>
            <person name="Soltis P."/>
            <person name="Zapata F."/>
        </authorList>
    </citation>
    <scope>NUCLEOTIDE SEQUENCE</scope>
    <source>
        <strain evidence="9">UCBG64.0493</strain>
        <tissue evidence="9">Leaf</tissue>
    </source>
</reference>
<keyword evidence="10" id="KW-1185">Reference proteome</keyword>
<evidence type="ECO:0000256" key="7">
    <source>
        <dbReference type="SAM" id="Phobius"/>
    </source>
</evidence>
<dbReference type="PANTHER" id="PTHR22811">
    <property type="entry name" value="TRANSMEMBRANE EMP24 DOMAIN-CONTAINING PROTEIN"/>
    <property type="match status" value="1"/>
</dbReference>
<feature type="transmembrane region" description="Helical" evidence="7">
    <location>
        <begin position="50"/>
        <end position="72"/>
    </location>
</feature>
<dbReference type="InterPro" id="IPR009038">
    <property type="entry name" value="GOLD_dom"/>
</dbReference>
<gene>
    <name evidence="9" type="ORF">RJ639_044861</name>
</gene>
<keyword evidence="5 7" id="KW-1133">Transmembrane helix</keyword>
<evidence type="ECO:0000313" key="9">
    <source>
        <dbReference type="EMBL" id="KAK3023481.1"/>
    </source>
</evidence>
<dbReference type="Pfam" id="PF01105">
    <property type="entry name" value="EMP24_GP25L"/>
    <property type="match status" value="1"/>
</dbReference>
<name>A0AA88W9G5_9ASTE</name>
<dbReference type="AlphaFoldDB" id="A0AA88W9G5"/>
<protein>
    <recommendedName>
        <fullName evidence="8">GOLD domain-containing protein</fullName>
    </recommendedName>
</protein>
<evidence type="ECO:0000256" key="3">
    <source>
        <dbReference type="ARBA" id="ARBA00022692"/>
    </source>
</evidence>
<keyword evidence="3 7" id="KW-0812">Transmembrane</keyword>
<comment type="similarity">
    <text evidence="2">Belongs to the EMP24/GP25L family.</text>
</comment>
<organism evidence="9 10">
    <name type="scientific">Escallonia herrerae</name>
    <dbReference type="NCBI Taxonomy" id="1293975"/>
    <lineage>
        <taxon>Eukaryota</taxon>
        <taxon>Viridiplantae</taxon>
        <taxon>Streptophyta</taxon>
        <taxon>Embryophyta</taxon>
        <taxon>Tracheophyta</taxon>
        <taxon>Spermatophyta</taxon>
        <taxon>Magnoliopsida</taxon>
        <taxon>eudicotyledons</taxon>
        <taxon>Gunneridae</taxon>
        <taxon>Pentapetalae</taxon>
        <taxon>asterids</taxon>
        <taxon>campanulids</taxon>
        <taxon>Escalloniales</taxon>
        <taxon>Escalloniaceae</taxon>
        <taxon>Escallonia</taxon>
    </lineage>
</organism>
<dbReference type="GO" id="GO:0016020">
    <property type="term" value="C:membrane"/>
    <property type="evidence" value="ECO:0007669"/>
    <property type="project" value="UniProtKB-SubCell"/>
</dbReference>
<keyword evidence="6 7" id="KW-0472">Membrane</keyword>
<evidence type="ECO:0000256" key="1">
    <source>
        <dbReference type="ARBA" id="ARBA00004479"/>
    </source>
</evidence>
<dbReference type="InterPro" id="IPR015720">
    <property type="entry name" value="Emp24-like"/>
</dbReference>
<sequence length="82" mass="9592">MDMKFMEAVDRQMVIRFDGVGGYDYGSDVEETKLREAEMREVSETTNTRMTMFTIMSLAICFAVSVLQLVYLKTFFRKKKLI</sequence>
<feature type="domain" description="GOLD" evidence="8">
    <location>
        <begin position="32"/>
        <end position="77"/>
    </location>
</feature>
<evidence type="ECO:0000256" key="6">
    <source>
        <dbReference type="ARBA" id="ARBA00023136"/>
    </source>
</evidence>
<comment type="subcellular location">
    <subcellularLocation>
        <location evidence="1">Membrane</location>
        <topology evidence="1">Single-pass type I membrane protein</topology>
    </subcellularLocation>
</comment>
<accession>A0AA88W9G5</accession>
<proteinExistence type="inferred from homology"/>
<evidence type="ECO:0000313" key="10">
    <source>
        <dbReference type="Proteomes" id="UP001188597"/>
    </source>
</evidence>
<comment type="caution">
    <text evidence="9">The sequence shown here is derived from an EMBL/GenBank/DDBJ whole genome shotgun (WGS) entry which is preliminary data.</text>
</comment>
<evidence type="ECO:0000256" key="2">
    <source>
        <dbReference type="ARBA" id="ARBA00007104"/>
    </source>
</evidence>
<evidence type="ECO:0000259" key="8">
    <source>
        <dbReference type="Pfam" id="PF01105"/>
    </source>
</evidence>
<evidence type="ECO:0000256" key="4">
    <source>
        <dbReference type="ARBA" id="ARBA00022729"/>
    </source>
</evidence>
<dbReference type="EMBL" id="JAVXUP010000654">
    <property type="protein sequence ID" value="KAK3023481.1"/>
    <property type="molecule type" value="Genomic_DNA"/>
</dbReference>
<dbReference type="Proteomes" id="UP001188597">
    <property type="component" value="Unassembled WGS sequence"/>
</dbReference>